<feature type="transmembrane region" description="Helical" evidence="1">
    <location>
        <begin position="6"/>
        <end position="32"/>
    </location>
</feature>
<dbReference type="RefSeq" id="WP_302039303.1">
    <property type="nucleotide sequence ID" value="NZ_JAUKPO010000012.1"/>
</dbReference>
<name>A0ABT8R8S3_9BACT</name>
<keyword evidence="1" id="KW-0812">Transmembrane</keyword>
<dbReference type="Pfam" id="PF16118">
    <property type="entry name" value="DUF4834"/>
    <property type="match status" value="1"/>
</dbReference>
<sequence length="86" mass="10113">MILKFLIITFLIIFVLIRIGGFIFKTLFWMLGARAGNRNMYRQNGQRPQQHRTAGDIHIDYIPENDTKKNKTSFNGGEYVDYEEVK</sequence>
<evidence type="ECO:0000313" key="2">
    <source>
        <dbReference type="EMBL" id="MDO1448501.1"/>
    </source>
</evidence>
<proteinExistence type="predicted"/>
<keyword evidence="1" id="KW-1133">Transmembrane helix</keyword>
<accession>A0ABT8R8S3</accession>
<dbReference type="InterPro" id="IPR032272">
    <property type="entry name" value="DUF4834"/>
</dbReference>
<evidence type="ECO:0000313" key="3">
    <source>
        <dbReference type="Proteomes" id="UP001168528"/>
    </source>
</evidence>
<keyword evidence="3" id="KW-1185">Reference proteome</keyword>
<reference evidence="2" key="1">
    <citation type="submission" date="2023-07" db="EMBL/GenBank/DDBJ databases">
        <title>The genome sequence of Rhodocytophaga aerolata KACC 12507.</title>
        <authorList>
            <person name="Zhang X."/>
        </authorList>
    </citation>
    <scope>NUCLEOTIDE SEQUENCE</scope>
    <source>
        <strain evidence="2">KACC 12507</strain>
    </source>
</reference>
<keyword evidence="1" id="KW-0472">Membrane</keyword>
<protein>
    <submittedName>
        <fullName evidence="2">DUF4834 family protein</fullName>
    </submittedName>
</protein>
<organism evidence="2 3">
    <name type="scientific">Rhodocytophaga aerolata</name>
    <dbReference type="NCBI Taxonomy" id="455078"/>
    <lineage>
        <taxon>Bacteria</taxon>
        <taxon>Pseudomonadati</taxon>
        <taxon>Bacteroidota</taxon>
        <taxon>Cytophagia</taxon>
        <taxon>Cytophagales</taxon>
        <taxon>Rhodocytophagaceae</taxon>
        <taxon>Rhodocytophaga</taxon>
    </lineage>
</organism>
<gene>
    <name evidence="2" type="ORF">Q0590_19650</name>
</gene>
<dbReference type="Proteomes" id="UP001168528">
    <property type="component" value="Unassembled WGS sequence"/>
</dbReference>
<evidence type="ECO:0000256" key="1">
    <source>
        <dbReference type="SAM" id="Phobius"/>
    </source>
</evidence>
<dbReference type="EMBL" id="JAUKPO010000012">
    <property type="protein sequence ID" value="MDO1448501.1"/>
    <property type="molecule type" value="Genomic_DNA"/>
</dbReference>
<comment type="caution">
    <text evidence="2">The sequence shown here is derived from an EMBL/GenBank/DDBJ whole genome shotgun (WGS) entry which is preliminary data.</text>
</comment>